<name>A0A7W7IMH3_9CAUL</name>
<dbReference type="InterPro" id="IPR011234">
    <property type="entry name" value="Fumarylacetoacetase-like_C"/>
</dbReference>
<dbReference type="EC" id="3.7.1.20" evidence="3"/>
<dbReference type="PANTHER" id="PTHR11820">
    <property type="entry name" value="ACYLPYRUVASE"/>
    <property type="match status" value="1"/>
</dbReference>
<keyword evidence="1" id="KW-0479">Metal-binding</keyword>
<feature type="domain" description="Fumarylacetoacetase-like C-terminal" evidence="2">
    <location>
        <begin position="28"/>
        <end position="216"/>
    </location>
</feature>
<gene>
    <name evidence="3" type="ORF">HNP32_000616</name>
</gene>
<sequence length="218" mass="22850">MTQWLFPPAPTPSLPIVGDARRFPVRRVLCVGQNYAAHAREMGADPAKPAPFFFAKPADALVVDGADPVYPPATANLHHEVELVVAMGEGGAIAGWAVGVDLTRRDLQAEAKAKGRPWEAGKAFDQSAPCGALTLGDLPDADAAITLTVNGETRQSGRLSDMIWDPAGILAQANALWILQPGDLIFTGTPEGVGPLVAGDRVEARIDGLAPLSFTVKA</sequence>
<dbReference type="GO" id="GO:0034545">
    <property type="term" value="F:fumarylpyruvate hydrolase activity"/>
    <property type="evidence" value="ECO:0007669"/>
    <property type="project" value="UniProtKB-EC"/>
</dbReference>
<keyword evidence="3" id="KW-0670">Pyruvate</keyword>
<reference evidence="3 4" key="1">
    <citation type="submission" date="2020-08" db="EMBL/GenBank/DDBJ databases">
        <title>Functional genomics of gut bacteria from endangered species of beetles.</title>
        <authorList>
            <person name="Carlos-Shanley C."/>
        </authorList>
    </citation>
    <scope>NUCLEOTIDE SEQUENCE [LARGE SCALE GENOMIC DNA]</scope>
    <source>
        <strain evidence="3 4">S00123</strain>
    </source>
</reference>
<dbReference type="Gene3D" id="3.90.850.10">
    <property type="entry name" value="Fumarylacetoacetase-like, C-terminal domain"/>
    <property type="match status" value="1"/>
</dbReference>
<dbReference type="InterPro" id="IPR036663">
    <property type="entry name" value="Fumarylacetoacetase_C_sf"/>
</dbReference>
<comment type="caution">
    <text evidence="3">The sequence shown here is derived from an EMBL/GenBank/DDBJ whole genome shotgun (WGS) entry which is preliminary data.</text>
</comment>
<dbReference type="GO" id="GO:0046872">
    <property type="term" value="F:metal ion binding"/>
    <property type="evidence" value="ECO:0007669"/>
    <property type="project" value="UniProtKB-KW"/>
</dbReference>
<evidence type="ECO:0000259" key="2">
    <source>
        <dbReference type="Pfam" id="PF01557"/>
    </source>
</evidence>
<dbReference type="PANTHER" id="PTHR11820:SF90">
    <property type="entry name" value="FLUTATHIONE S-TRANSFERASE"/>
    <property type="match status" value="1"/>
</dbReference>
<evidence type="ECO:0000313" key="4">
    <source>
        <dbReference type="Proteomes" id="UP000539957"/>
    </source>
</evidence>
<dbReference type="Proteomes" id="UP000539957">
    <property type="component" value="Unassembled WGS sequence"/>
</dbReference>
<dbReference type="AlphaFoldDB" id="A0A7W7IMH3"/>
<dbReference type="RefSeq" id="WP_184266938.1">
    <property type="nucleotide sequence ID" value="NZ_JACHKY010000001.1"/>
</dbReference>
<protein>
    <submittedName>
        <fullName evidence="3">Fumarylpyruvate hydrolase</fullName>
        <ecNumber evidence="3">3.7.1.20</ecNumber>
    </submittedName>
</protein>
<keyword evidence="3" id="KW-0378">Hydrolase</keyword>
<dbReference type="SUPFAM" id="SSF56529">
    <property type="entry name" value="FAH"/>
    <property type="match status" value="1"/>
</dbReference>
<keyword evidence="4" id="KW-1185">Reference proteome</keyword>
<evidence type="ECO:0000313" key="3">
    <source>
        <dbReference type="EMBL" id="MBB4796902.1"/>
    </source>
</evidence>
<organism evidence="3 4">
    <name type="scientific">Brevundimonas bullata</name>
    <dbReference type="NCBI Taxonomy" id="13160"/>
    <lineage>
        <taxon>Bacteria</taxon>
        <taxon>Pseudomonadati</taxon>
        <taxon>Pseudomonadota</taxon>
        <taxon>Alphaproteobacteria</taxon>
        <taxon>Caulobacterales</taxon>
        <taxon>Caulobacteraceae</taxon>
        <taxon>Brevundimonas</taxon>
    </lineage>
</organism>
<accession>A0A7W7IMH3</accession>
<dbReference type="GO" id="GO:0018773">
    <property type="term" value="F:acetylpyruvate hydrolase activity"/>
    <property type="evidence" value="ECO:0007669"/>
    <property type="project" value="TreeGrafter"/>
</dbReference>
<dbReference type="Pfam" id="PF01557">
    <property type="entry name" value="FAA_hydrolase"/>
    <property type="match status" value="1"/>
</dbReference>
<evidence type="ECO:0000256" key="1">
    <source>
        <dbReference type="ARBA" id="ARBA00022723"/>
    </source>
</evidence>
<dbReference type="EMBL" id="JACHKY010000001">
    <property type="protein sequence ID" value="MBB4796902.1"/>
    <property type="molecule type" value="Genomic_DNA"/>
</dbReference>
<proteinExistence type="predicted"/>